<keyword evidence="4" id="KW-0378">Hydrolase</keyword>
<dbReference type="InterPro" id="IPR036852">
    <property type="entry name" value="Peptidase_S8/S53_dom_sf"/>
</dbReference>
<accession>A0ABT5EQG3</accession>
<keyword evidence="7" id="KW-0865">Zymogen</keyword>
<dbReference type="PROSITE" id="PS51695">
    <property type="entry name" value="SEDOLISIN"/>
    <property type="match status" value="1"/>
</dbReference>
<feature type="domain" description="Peptidase S53" evidence="8">
    <location>
        <begin position="181"/>
        <end position="590"/>
    </location>
</feature>
<dbReference type="Pfam" id="PF00082">
    <property type="entry name" value="Peptidase_S8"/>
    <property type="match status" value="1"/>
</dbReference>
<evidence type="ECO:0000256" key="3">
    <source>
        <dbReference type="ARBA" id="ARBA00022723"/>
    </source>
</evidence>
<evidence type="ECO:0000313" key="9">
    <source>
        <dbReference type="EMBL" id="MDC0744076.1"/>
    </source>
</evidence>
<evidence type="ECO:0000259" key="8">
    <source>
        <dbReference type="PROSITE" id="PS51695"/>
    </source>
</evidence>
<reference evidence="9 10" key="1">
    <citation type="submission" date="2022-11" db="EMBL/GenBank/DDBJ databases">
        <title>Minimal conservation of predation-associated metabolite biosynthetic gene clusters underscores biosynthetic potential of Myxococcota including descriptions for ten novel species: Archangium lansinium sp. nov., Myxococcus landrumus sp. nov., Nannocystis bai.</title>
        <authorList>
            <person name="Ahearne A."/>
            <person name="Stevens C."/>
            <person name="Dowd S."/>
        </authorList>
    </citation>
    <scope>NUCLEOTIDE SEQUENCE [LARGE SCALE GENOMIC DNA]</scope>
    <source>
        <strain evidence="9 10">RJM3</strain>
    </source>
</reference>
<dbReference type="InterPro" id="IPR023828">
    <property type="entry name" value="Peptidase_S8_Ser-AS"/>
</dbReference>
<comment type="cofactor">
    <cofactor evidence="1">
        <name>Ca(2+)</name>
        <dbReference type="ChEBI" id="CHEBI:29108"/>
    </cofactor>
</comment>
<dbReference type="SUPFAM" id="SSF54897">
    <property type="entry name" value="Protease propeptides/inhibitors"/>
    <property type="match status" value="1"/>
</dbReference>
<dbReference type="InterPro" id="IPR030400">
    <property type="entry name" value="Sedolisin_dom"/>
</dbReference>
<dbReference type="Gene3D" id="3.40.50.200">
    <property type="entry name" value="Peptidase S8/S53 domain"/>
    <property type="match status" value="1"/>
</dbReference>
<dbReference type="EMBL" id="JAQNDO010000001">
    <property type="protein sequence ID" value="MDC0744076.1"/>
    <property type="molecule type" value="Genomic_DNA"/>
</dbReference>
<proteinExistence type="predicted"/>
<comment type="caution">
    <text evidence="9">The sequence shown here is derived from an EMBL/GenBank/DDBJ whole genome shotgun (WGS) entry which is preliminary data.</text>
</comment>
<dbReference type="Proteomes" id="UP001221411">
    <property type="component" value="Unassembled WGS sequence"/>
</dbReference>
<dbReference type="SMART" id="SM00944">
    <property type="entry name" value="Pro-kuma_activ"/>
    <property type="match status" value="1"/>
</dbReference>
<keyword evidence="6" id="KW-0106">Calcium</keyword>
<evidence type="ECO:0000256" key="4">
    <source>
        <dbReference type="ARBA" id="ARBA00022801"/>
    </source>
</evidence>
<dbReference type="InterPro" id="IPR000209">
    <property type="entry name" value="Peptidase_S8/S53_dom"/>
</dbReference>
<keyword evidence="3" id="KW-0479">Metal-binding</keyword>
<dbReference type="PROSITE" id="PS00138">
    <property type="entry name" value="SUBTILASE_SER"/>
    <property type="match status" value="1"/>
</dbReference>
<evidence type="ECO:0000313" key="10">
    <source>
        <dbReference type="Proteomes" id="UP001221411"/>
    </source>
</evidence>
<dbReference type="InterPro" id="IPR015366">
    <property type="entry name" value="S53_propep"/>
</dbReference>
<sequence>MSMTPPPGPNEPIDITVILHERSRAELLDFVIEGSDPASPRFGHHLSRAELAGLVALHDVQIDAVHTWLRHAGLEPLPSGPVGRQLIVVRAPEEPIRRAFGRHLADWLREPTGHRAPRVDTAVPRDLAGFIQAVHGLRNAPEARSSMVSRARQEEVPVELREGFPFSVRSEPGKPPPNLAGVTPADIRRIYSFPDHLTGEGETIALLMLGGSIDIGDLHLFWRAHGITPPAVEMIDLGPTRGGRLVDPLHRLEATMTVAWAGAMAPGARLVVYFVDPEVIADPWSMFLLAVIGDEARDVTVASTSWITPERKYYRIFGSSVVTGLLDQAAALGITVVSAAGDWGALDGIPRRMVDGYAVSDAPWPHGVFPAVEERVLSVGGTMITCLDPLTELAWSGPPPVAVAKMVQFTQLASSGGFSQDVPTPAWQRDSLRKWYARGANSPAVVPYGRGFPDVALMASGPSVQRGEVLSALGYQAVIGRNWIDYAGGTSMAAPIWAAIIALANEGRRRAGKGRVGFVNPALYSLRKADPPAFRDITIGQTDVCVRVANSVGKAVVQRVDGYSACADWDPVTGLGVPHVTNLIEHLVALGKPLEGAGKGG</sequence>
<evidence type="ECO:0000256" key="2">
    <source>
        <dbReference type="ARBA" id="ARBA00022670"/>
    </source>
</evidence>
<evidence type="ECO:0000256" key="1">
    <source>
        <dbReference type="ARBA" id="ARBA00001913"/>
    </source>
</evidence>
<keyword evidence="10" id="KW-1185">Reference proteome</keyword>
<keyword evidence="2" id="KW-0645">Protease</keyword>
<dbReference type="RefSeq" id="WP_271920222.1">
    <property type="nucleotide sequence ID" value="NZ_JAQNDO010000001.1"/>
</dbReference>
<keyword evidence="5" id="KW-0720">Serine protease</keyword>
<evidence type="ECO:0000256" key="6">
    <source>
        <dbReference type="ARBA" id="ARBA00022837"/>
    </source>
</evidence>
<protein>
    <submittedName>
        <fullName evidence="9">S53 family peptidase</fullName>
    </submittedName>
</protein>
<dbReference type="Pfam" id="PF09286">
    <property type="entry name" value="Pro-kuma_activ"/>
    <property type="match status" value="1"/>
</dbReference>
<organism evidence="9 10">
    <name type="scientific">Polyangium mundeleinium</name>
    <dbReference type="NCBI Taxonomy" id="2995306"/>
    <lineage>
        <taxon>Bacteria</taxon>
        <taxon>Pseudomonadati</taxon>
        <taxon>Myxococcota</taxon>
        <taxon>Polyangia</taxon>
        <taxon>Polyangiales</taxon>
        <taxon>Polyangiaceae</taxon>
        <taxon>Polyangium</taxon>
    </lineage>
</organism>
<name>A0ABT5EQG3_9BACT</name>
<dbReference type="PANTHER" id="PTHR14218:SF15">
    <property type="entry name" value="TRIPEPTIDYL-PEPTIDASE 1"/>
    <property type="match status" value="1"/>
</dbReference>
<gene>
    <name evidence="9" type="ORF">POL67_22285</name>
</gene>
<evidence type="ECO:0000256" key="5">
    <source>
        <dbReference type="ARBA" id="ARBA00022825"/>
    </source>
</evidence>
<dbReference type="CDD" id="cd11377">
    <property type="entry name" value="Pro-peptidase_S53"/>
    <property type="match status" value="1"/>
</dbReference>
<dbReference type="InterPro" id="IPR050819">
    <property type="entry name" value="Tripeptidyl-peptidase_I"/>
</dbReference>
<dbReference type="CDD" id="cd04056">
    <property type="entry name" value="Peptidases_S53"/>
    <property type="match status" value="1"/>
</dbReference>
<dbReference type="PANTHER" id="PTHR14218">
    <property type="entry name" value="PROTEASE S8 TRIPEPTIDYL PEPTIDASE I CLN2"/>
    <property type="match status" value="1"/>
</dbReference>
<dbReference type="SUPFAM" id="SSF52743">
    <property type="entry name" value="Subtilisin-like"/>
    <property type="match status" value="1"/>
</dbReference>
<evidence type="ECO:0000256" key="7">
    <source>
        <dbReference type="ARBA" id="ARBA00023145"/>
    </source>
</evidence>